<gene>
    <name evidence="4" type="primary">LOC104225779</name>
</gene>
<protein>
    <submittedName>
        <fullName evidence="4">Uncharacterized protein LOC104225779</fullName>
    </submittedName>
</protein>
<evidence type="ECO:0000259" key="1">
    <source>
        <dbReference type="PROSITE" id="PS50878"/>
    </source>
</evidence>
<dbReference type="InterPro" id="IPR000477">
    <property type="entry name" value="RT_dom"/>
</dbReference>
<dbReference type="InterPro" id="IPR002156">
    <property type="entry name" value="RNaseH_domain"/>
</dbReference>
<evidence type="ECO:0000313" key="3">
    <source>
        <dbReference type="Proteomes" id="UP000189701"/>
    </source>
</evidence>
<name>A0A1U7W7E5_NICSY</name>
<dbReference type="Pfam" id="PF13456">
    <property type="entry name" value="RVT_3"/>
    <property type="match status" value="1"/>
</dbReference>
<reference evidence="3" key="1">
    <citation type="journal article" date="2013" name="Genome Biol.">
        <title>Reference genomes and transcriptomes of Nicotiana sylvestris and Nicotiana tomentosiformis.</title>
        <authorList>
            <person name="Sierro N."/>
            <person name="Battey J.N."/>
            <person name="Ouadi S."/>
            <person name="Bovet L."/>
            <person name="Goepfert S."/>
            <person name="Bakaher N."/>
            <person name="Peitsch M.C."/>
            <person name="Ivanov N.V."/>
        </authorList>
    </citation>
    <scope>NUCLEOTIDE SEQUENCE [LARGE SCALE GENOMIC DNA]</scope>
</reference>
<evidence type="ECO:0000259" key="2">
    <source>
        <dbReference type="PROSITE" id="PS50879"/>
    </source>
</evidence>
<sequence length="683" mass="78858">MRPISLSNSVNKIFSRVIHERLVEFLPNLISQEHAGFMKGRSIVENVLLTHEIITDIRLRTKVGPNVVIKLDMTKAYVRLSWLFLTKMLRKMGFPEAFIGLIVDFIGNNWYSILINGQLNGFFKSSRGVKQGDPLPPTLFILAAEVMSRGLNSLHTNLYFCGFGMPKWSPKINHLSYVDDTIIFSSSDENSLRLVMEVLQAYESSSSQLVNKAKSAIYLHHLTDNEVINKVERITSIGRQCFPMTYLGCPIFYARRRSDYYKRLITKVMDKLQSWKGKLLSVGGRVVLIANVMQSIPIHMMSVVNPPIYVINKLQSIFAKFFWSSNVGGNSRHWSSWTNLCMPYEEGDIGFRSLHDVSKALFCKLWWNFRTKPSLWSAFISQKYCKKLNSVIVPWKRGSHVWRKMLECRDLIEHQIYWKPRMGSAQFWFDNWTELGALYFQVPAEFGIDEDIQNVNDLVENGLPAKKRQPKIRLQDDMGQWLTFQDILLPEEGIALEGLSLQQAITKCWTSPVVPKLNPVLQALPTCIAWELWKRRNSFKYREEVSVSRVIYRMSSTMKALVQLKKHGLHVPKKWLDLLTMMEQYAPRLKYEKVLWEFPPRGWIKVNTDGACRGNPGKSLIGLCIRDEVGDLIYAEGREISEGTNNESEAVAIVEALKKCKNLNYFHIWLQIDSLLLKNIIEE</sequence>
<dbReference type="Proteomes" id="UP000189701">
    <property type="component" value="Unplaced"/>
</dbReference>
<dbReference type="OrthoDB" id="1304301at2759"/>
<dbReference type="Gene3D" id="3.30.420.10">
    <property type="entry name" value="Ribonuclease H-like superfamily/Ribonuclease H"/>
    <property type="match status" value="1"/>
</dbReference>
<organism evidence="3 4">
    <name type="scientific">Nicotiana sylvestris</name>
    <name type="common">Wood tobacco</name>
    <name type="synonym">South American tobacco</name>
    <dbReference type="NCBI Taxonomy" id="4096"/>
    <lineage>
        <taxon>Eukaryota</taxon>
        <taxon>Viridiplantae</taxon>
        <taxon>Streptophyta</taxon>
        <taxon>Embryophyta</taxon>
        <taxon>Tracheophyta</taxon>
        <taxon>Spermatophyta</taxon>
        <taxon>Magnoliopsida</taxon>
        <taxon>eudicotyledons</taxon>
        <taxon>Gunneridae</taxon>
        <taxon>Pentapetalae</taxon>
        <taxon>asterids</taxon>
        <taxon>lamiids</taxon>
        <taxon>Solanales</taxon>
        <taxon>Solanaceae</taxon>
        <taxon>Nicotianoideae</taxon>
        <taxon>Nicotianeae</taxon>
        <taxon>Nicotiana</taxon>
    </lineage>
</organism>
<dbReference type="GO" id="GO:0003676">
    <property type="term" value="F:nucleic acid binding"/>
    <property type="evidence" value="ECO:0007669"/>
    <property type="project" value="InterPro"/>
</dbReference>
<dbReference type="PANTHER" id="PTHR33116:SF67">
    <property type="entry name" value="REVERSE TRANSCRIPTASE"/>
    <property type="match status" value="1"/>
</dbReference>
<dbReference type="SUPFAM" id="SSF53098">
    <property type="entry name" value="Ribonuclease H-like"/>
    <property type="match status" value="1"/>
</dbReference>
<accession>A0A1U7W7E5</accession>
<reference evidence="4" key="2">
    <citation type="submission" date="2025-08" db="UniProtKB">
        <authorList>
            <consortium name="RefSeq"/>
        </authorList>
    </citation>
    <scope>IDENTIFICATION</scope>
    <source>
        <tissue evidence="4">Leaf</tissue>
    </source>
</reference>
<dbReference type="InterPro" id="IPR036397">
    <property type="entry name" value="RNaseH_sf"/>
</dbReference>
<dbReference type="AlphaFoldDB" id="A0A1U7W7E5"/>
<dbReference type="PROSITE" id="PS50878">
    <property type="entry name" value="RT_POL"/>
    <property type="match status" value="1"/>
</dbReference>
<proteinExistence type="predicted"/>
<evidence type="ECO:0000313" key="4">
    <source>
        <dbReference type="RefSeq" id="XP_009775947.1"/>
    </source>
</evidence>
<dbReference type="CDD" id="cd01650">
    <property type="entry name" value="RT_nLTR_like"/>
    <property type="match status" value="1"/>
</dbReference>
<dbReference type="PROSITE" id="PS50879">
    <property type="entry name" value="RNASE_H_1"/>
    <property type="match status" value="1"/>
</dbReference>
<feature type="domain" description="Reverse transcriptase" evidence="1">
    <location>
        <begin position="1"/>
        <end position="251"/>
    </location>
</feature>
<dbReference type="PANTHER" id="PTHR33116">
    <property type="entry name" value="REVERSE TRANSCRIPTASE ZINC-BINDING DOMAIN-CONTAINING PROTEIN-RELATED-RELATED"/>
    <property type="match status" value="1"/>
</dbReference>
<dbReference type="CDD" id="cd06222">
    <property type="entry name" value="RNase_H_like"/>
    <property type="match status" value="1"/>
</dbReference>
<keyword evidence="3" id="KW-1185">Reference proteome</keyword>
<dbReference type="InterPro" id="IPR012337">
    <property type="entry name" value="RNaseH-like_sf"/>
</dbReference>
<dbReference type="GO" id="GO:0004523">
    <property type="term" value="F:RNA-DNA hybrid ribonuclease activity"/>
    <property type="evidence" value="ECO:0007669"/>
    <property type="project" value="InterPro"/>
</dbReference>
<dbReference type="RefSeq" id="XP_009775947.1">
    <property type="nucleotide sequence ID" value="XM_009777645.1"/>
</dbReference>
<dbReference type="InterPro" id="IPR044730">
    <property type="entry name" value="RNase_H-like_dom_plant"/>
</dbReference>
<feature type="domain" description="RNase H type-1" evidence="2">
    <location>
        <begin position="600"/>
        <end position="683"/>
    </location>
</feature>
<dbReference type="Pfam" id="PF00078">
    <property type="entry name" value="RVT_1"/>
    <property type="match status" value="1"/>
</dbReference>
<dbReference type="eggNOG" id="KOG1075">
    <property type="taxonomic scope" value="Eukaryota"/>
</dbReference>